<gene>
    <name evidence="3" type="ORF">GCM10010844_32590</name>
</gene>
<proteinExistence type="predicted"/>
<evidence type="ECO:0000256" key="2">
    <source>
        <dbReference type="SAM" id="SignalP"/>
    </source>
</evidence>
<keyword evidence="4" id="KW-1185">Reference proteome</keyword>
<accession>A0ABQ2FNG1</accession>
<evidence type="ECO:0000256" key="1">
    <source>
        <dbReference type="SAM" id="MobiDB-lite"/>
    </source>
</evidence>
<dbReference type="Proteomes" id="UP000604341">
    <property type="component" value="Unassembled WGS sequence"/>
</dbReference>
<feature type="signal peptide" evidence="2">
    <location>
        <begin position="1"/>
        <end position="27"/>
    </location>
</feature>
<feature type="compositionally biased region" description="Pro residues" evidence="1">
    <location>
        <begin position="30"/>
        <end position="45"/>
    </location>
</feature>
<evidence type="ECO:0000313" key="3">
    <source>
        <dbReference type="EMBL" id="GGL11384.1"/>
    </source>
</evidence>
<evidence type="ECO:0000313" key="4">
    <source>
        <dbReference type="Proteomes" id="UP000604341"/>
    </source>
</evidence>
<organism evidence="3 4">
    <name type="scientific">Deinococcus radiotolerans</name>
    <dbReference type="NCBI Taxonomy" id="1309407"/>
    <lineage>
        <taxon>Bacteria</taxon>
        <taxon>Thermotogati</taxon>
        <taxon>Deinococcota</taxon>
        <taxon>Deinococci</taxon>
        <taxon>Deinococcales</taxon>
        <taxon>Deinococcaceae</taxon>
        <taxon>Deinococcus</taxon>
    </lineage>
</organism>
<name>A0ABQ2FNG1_9DEIO</name>
<dbReference type="EMBL" id="BMPE01000012">
    <property type="protein sequence ID" value="GGL11384.1"/>
    <property type="molecule type" value="Genomic_DNA"/>
</dbReference>
<comment type="caution">
    <text evidence="3">The sequence shown here is derived from an EMBL/GenBank/DDBJ whole genome shotgun (WGS) entry which is preliminary data.</text>
</comment>
<evidence type="ECO:0008006" key="5">
    <source>
        <dbReference type="Google" id="ProtNLM"/>
    </source>
</evidence>
<protein>
    <recommendedName>
        <fullName evidence="5">SCP domain-containing protein</fullName>
    </recommendedName>
</protein>
<sequence length="551" mass="57093">MRALTVGFPLALTLSLGLTSCNVPSTGAGTPPPPPAPTTPTPTPPGSFTTTITPATVTVTDLQEVKLTISVNWNGYGATLYHHVSIDPPLPYRFGAPGELFVDARGAASGPYRVRVVTQPEDGSVQYTSVSTLTVIPDPTDIRITPAALLQLQPGASGTVTLTYTLPAGTADRDARLSVSSPDPSLVTASLEGRTVTITAAPTAPEQGLIPVTVKIEAAGKTAEMRIPVEVGTVISQEYQRFNALRAQAGLTAHTLDLAGSMNCWLHGRYTVTLGRNEHTEDPAQPFATPEGQQCAERSGLIMGPNAAHTVNSTPAVDGLITAPFHALGLLQPDTTLVAIGRYAQVQGDPTLISRASAVGTSRVVAAGSTTLVSTFPAAGATVDLNQYHGGEWPNPLTSCDGYAPESTGLPLLVITHVRGDTTATGAALSVDGQDLEVCAYGSTQYVNTTDPPGRYSSGLVGAQEIGRSLLSGYGAVFLIPKVPLTPGKTYAARVTVNGQTVSWSFRVASTLRPLSQDATPPVRLSGHWVSVSPVVPAGSEGVGRCVKHCG</sequence>
<keyword evidence="2" id="KW-0732">Signal</keyword>
<dbReference type="PROSITE" id="PS51257">
    <property type="entry name" value="PROKAR_LIPOPROTEIN"/>
    <property type="match status" value="1"/>
</dbReference>
<reference evidence="4" key="1">
    <citation type="journal article" date="2019" name="Int. J. Syst. Evol. Microbiol.">
        <title>The Global Catalogue of Microorganisms (GCM) 10K type strain sequencing project: providing services to taxonomists for standard genome sequencing and annotation.</title>
        <authorList>
            <consortium name="The Broad Institute Genomics Platform"/>
            <consortium name="The Broad Institute Genome Sequencing Center for Infectious Disease"/>
            <person name="Wu L."/>
            <person name="Ma J."/>
        </authorList>
    </citation>
    <scope>NUCLEOTIDE SEQUENCE [LARGE SCALE GENOMIC DNA]</scope>
    <source>
        <strain evidence="4">JCM 19173</strain>
    </source>
</reference>
<feature type="chain" id="PRO_5046303584" description="SCP domain-containing protein" evidence="2">
    <location>
        <begin position="28"/>
        <end position="551"/>
    </location>
</feature>
<dbReference type="RefSeq" id="WP_189070041.1">
    <property type="nucleotide sequence ID" value="NZ_BMPE01000012.1"/>
</dbReference>
<feature type="region of interest" description="Disordered" evidence="1">
    <location>
        <begin position="24"/>
        <end position="47"/>
    </location>
</feature>